<dbReference type="InterPro" id="IPR001303">
    <property type="entry name" value="Aldolase_II/adducin_N"/>
</dbReference>
<dbReference type="EMBL" id="FMIA01000002">
    <property type="protein sequence ID" value="SCL56462.1"/>
    <property type="molecule type" value="Genomic_DNA"/>
</dbReference>
<dbReference type="OrthoDB" id="9786287at2"/>
<proteinExistence type="predicted"/>
<keyword evidence="5" id="KW-1185">Reference proteome</keyword>
<dbReference type="PANTHER" id="PTHR22789">
    <property type="entry name" value="FUCULOSE PHOSPHATE ALDOLASE"/>
    <property type="match status" value="1"/>
</dbReference>
<dbReference type="RefSeq" id="WP_091438611.1">
    <property type="nucleotide sequence ID" value="NZ_BMMJ01000005.1"/>
</dbReference>
<dbReference type="STRING" id="683228.GA0070617_3248"/>
<accession>A0A1C6UQZ1</accession>
<dbReference type="InterPro" id="IPR036409">
    <property type="entry name" value="Aldolase_II/adducin_N_sf"/>
</dbReference>
<dbReference type="Pfam" id="PF00596">
    <property type="entry name" value="Aldolase_II"/>
    <property type="match status" value="1"/>
</dbReference>
<evidence type="ECO:0000313" key="5">
    <source>
        <dbReference type="Proteomes" id="UP000198937"/>
    </source>
</evidence>
<evidence type="ECO:0000313" key="4">
    <source>
        <dbReference type="EMBL" id="SCL56462.1"/>
    </source>
</evidence>
<dbReference type="GO" id="GO:0019323">
    <property type="term" value="P:pentose catabolic process"/>
    <property type="evidence" value="ECO:0007669"/>
    <property type="project" value="TreeGrafter"/>
</dbReference>
<dbReference type="GO" id="GO:0046872">
    <property type="term" value="F:metal ion binding"/>
    <property type="evidence" value="ECO:0007669"/>
    <property type="project" value="UniProtKB-KW"/>
</dbReference>
<organism evidence="4 5">
    <name type="scientific">Micromonospora yangpuensis</name>
    <dbReference type="NCBI Taxonomy" id="683228"/>
    <lineage>
        <taxon>Bacteria</taxon>
        <taxon>Bacillati</taxon>
        <taxon>Actinomycetota</taxon>
        <taxon>Actinomycetes</taxon>
        <taxon>Micromonosporales</taxon>
        <taxon>Micromonosporaceae</taxon>
        <taxon>Micromonospora</taxon>
    </lineage>
</organism>
<feature type="domain" description="Class II aldolase/adducin N-terminal" evidence="3">
    <location>
        <begin position="23"/>
        <end position="218"/>
    </location>
</feature>
<protein>
    <submittedName>
        <fullName evidence="4">L-fuculose-phosphate aldolase</fullName>
    </submittedName>
</protein>
<evidence type="ECO:0000259" key="3">
    <source>
        <dbReference type="SMART" id="SM01007"/>
    </source>
</evidence>
<name>A0A1C6UQZ1_9ACTN</name>
<keyword evidence="1" id="KW-0479">Metal-binding</keyword>
<sequence>MSVEQPSPGDTTFDLTDVDRARADLVRAVRTLFAAGVMSHSGHGNISVRLAASPEHVVLNRGDLLVTPAAGDPTAGQRVISSDVVVVDLDGRVVLGEPGRFTAGITRMHTEVYRLRPDVGAIIHTHSPQATGYAIAATPLPARYEALIVHGQPVDVPVAPWGPRGSAEAVQGIVDTFARHPRTQAVLLANHGLLVAGTDAGHAARLVVAIEEAAVSTLASTALGGPADLPAAARHEKPLAF</sequence>
<dbReference type="SUPFAM" id="SSF53639">
    <property type="entry name" value="AraD/HMP-PK domain-like"/>
    <property type="match status" value="1"/>
</dbReference>
<gene>
    <name evidence="4" type="ORF">GA0070617_3248</name>
</gene>
<dbReference type="GO" id="GO:0016832">
    <property type="term" value="F:aldehyde-lyase activity"/>
    <property type="evidence" value="ECO:0007669"/>
    <property type="project" value="TreeGrafter"/>
</dbReference>
<evidence type="ECO:0000256" key="1">
    <source>
        <dbReference type="ARBA" id="ARBA00022723"/>
    </source>
</evidence>
<dbReference type="AlphaFoldDB" id="A0A1C6UQZ1"/>
<keyword evidence="2" id="KW-0456">Lyase</keyword>
<dbReference type="GO" id="GO:0005829">
    <property type="term" value="C:cytosol"/>
    <property type="evidence" value="ECO:0007669"/>
    <property type="project" value="TreeGrafter"/>
</dbReference>
<evidence type="ECO:0000256" key="2">
    <source>
        <dbReference type="ARBA" id="ARBA00023239"/>
    </source>
</evidence>
<dbReference type="PANTHER" id="PTHR22789:SF0">
    <property type="entry name" value="3-OXO-TETRONATE 4-PHOSPHATE DECARBOXYLASE-RELATED"/>
    <property type="match status" value="1"/>
</dbReference>
<dbReference type="Gene3D" id="3.40.225.10">
    <property type="entry name" value="Class II aldolase/adducin N-terminal domain"/>
    <property type="match status" value="1"/>
</dbReference>
<dbReference type="Proteomes" id="UP000198937">
    <property type="component" value="Unassembled WGS sequence"/>
</dbReference>
<dbReference type="SMART" id="SM01007">
    <property type="entry name" value="Aldolase_II"/>
    <property type="match status" value="1"/>
</dbReference>
<reference evidence="4 5" key="1">
    <citation type="submission" date="2016-06" db="EMBL/GenBank/DDBJ databases">
        <authorList>
            <person name="Kjaerup R.B."/>
            <person name="Dalgaard T.S."/>
            <person name="Juul-Madsen H.R."/>
        </authorList>
    </citation>
    <scope>NUCLEOTIDE SEQUENCE [LARGE SCALE GENOMIC DNA]</scope>
    <source>
        <strain evidence="4 5">DSM 45577</strain>
    </source>
</reference>
<dbReference type="InterPro" id="IPR050197">
    <property type="entry name" value="Aldolase_class_II_sugar_metab"/>
</dbReference>